<dbReference type="Proteomes" id="UP000683360">
    <property type="component" value="Unassembled WGS sequence"/>
</dbReference>
<name>A0A8S3SBP1_MYTED</name>
<organism evidence="1 2">
    <name type="scientific">Mytilus edulis</name>
    <name type="common">Blue mussel</name>
    <dbReference type="NCBI Taxonomy" id="6550"/>
    <lineage>
        <taxon>Eukaryota</taxon>
        <taxon>Metazoa</taxon>
        <taxon>Spiralia</taxon>
        <taxon>Lophotrochozoa</taxon>
        <taxon>Mollusca</taxon>
        <taxon>Bivalvia</taxon>
        <taxon>Autobranchia</taxon>
        <taxon>Pteriomorphia</taxon>
        <taxon>Mytilida</taxon>
        <taxon>Mytiloidea</taxon>
        <taxon>Mytilidae</taxon>
        <taxon>Mytilinae</taxon>
        <taxon>Mytilus</taxon>
    </lineage>
</organism>
<evidence type="ECO:0000313" key="1">
    <source>
        <dbReference type="EMBL" id="CAG2216601.1"/>
    </source>
</evidence>
<dbReference type="AlphaFoldDB" id="A0A8S3SBP1"/>
<reference evidence="1" key="1">
    <citation type="submission" date="2021-03" db="EMBL/GenBank/DDBJ databases">
        <authorList>
            <person name="Bekaert M."/>
        </authorList>
    </citation>
    <scope>NUCLEOTIDE SEQUENCE</scope>
</reference>
<dbReference type="OrthoDB" id="6141814at2759"/>
<gene>
    <name evidence="1" type="ORF">MEDL_30346</name>
</gene>
<accession>A0A8S3SBP1</accession>
<protein>
    <submittedName>
        <fullName evidence="1">Uncharacterized protein</fullName>
    </submittedName>
</protein>
<keyword evidence="2" id="KW-1185">Reference proteome</keyword>
<evidence type="ECO:0000313" key="2">
    <source>
        <dbReference type="Proteomes" id="UP000683360"/>
    </source>
</evidence>
<sequence>MSTPLNRVTLYNILNVKRRNHGLVNITADGHSGFEHQTFVHILENASKQDWIAVAGFIKHIQSKGRVRMGHITEVYQNKRYDYSEAQSGKFYCDAKIAHLRQKIRILPLLTRTEQKVDRTLRIADAYIDDDNIIDILNNIEMDHVIEQIS</sequence>
<comment type="caution">
    <text evidence="1">The sequence shown here is derived from an EMBL/GenBank/DDBJ whole genome shotgun (WGS) entry which is preliminary data.</text>
</comment>
<proteinExistence type="predicted"/>
<dbReference type="EMBL" id="CAJPWZ010001488">
    <property type="protein sequence ID" value="CAG2216601.1"/>
    <property type="molecule type" value="Genomic_DNA"/>
</dbReference>